<keyword evidence="4" id="KW-0249">Electron transport</keyword>
<keyword evidence="2" id="KW-0813">Transport</keyword>
<proteinExistence type="predicted"/>
<comment type="cofactor">
    <cofactor evidence="1">
        <name>[3Fe-4S] cluster</name>
        <dbReference type="ChEBI" id="CHEBI:21137"/>
    </cofactor>
</comment>
<dbReference type="Proteomes" id="UP000540506">
    <property type="component" value="Unassembled WGS sequence"/>
</dbReference>
<dbReference type="PANTHER" id="PTHR36923">
    <property type="entry name" value="FERREDOXIN"/>
    <property type="match status" value="1"/>
</dbReference>
<evidence type="ECO:0000256" key="3">
    <source>
        <dbReference type="ARBA" id="ARBA00022723"/>
    </source>
</evidence>
<name>A0A7W7QX75_KITKI</name>
<evidence type="ECO:0000256" key="2">
    <source>
        <dbReference type="ARBA" id="ARBA00022448"/>
    </source>
</evidence>
<dbReference type="PANTHER" id="PTHR36923:SF3">
    <property type="entry name" value="FERREDOXIN"/>
    <property type="match status" value="1"/>
</dbReference>
<evidence type="ECO:0000256" key="4">
    <source>
        <dbReference type="ARBA" id="ARBA00022982"/>
    </source>
</evidence>
<evidence type="ECO:0000313" key="8">
    <source>
        <dbReference type="EMBL" id="MBB4921475.1"/>
    </source>
</evidence>
<gene>
    <name evidence="8" type="ORF">FHR34_000468</name>
</gene>
<dbReference type="Gene3D" id="3.30.70.20">
    <property type="match status" value="1"/>
</dbReference>
<evidence type="ECO:0000256" key="1">
    <source>
        <dbReference type="ARBA" id="ARBA00001927"/>
    </source>
</evidence>
<dbReference type="GO" id="GO:0051538">
    <property type="term" value="F:3 iron, 4 sulfur cluster binding"/>
    <property type="evidence" value="ECO:0007669"/>
    <property type="project" value="UniProtKB-KW"/>
</dbReference>
<evidence type="ECO:0000256" key="6">
    <source>
        <dbReference type="ARBA" id="ARBA00023014"/>
    </source>
</evidence>
<organism evidence="8 9">
    <name type="scientific">Kitasatospora kifunensis</name>
    <name type="common">Streptomyces kifunensis</name>
    <dbReference type="NCBI Taxonomy" id="58351"/>
    <lineage>
        <taxon>Bacteria</taxon>
        <taxon>Bacillati</taxon>
        <taxon>Actinomycetota</taxon>
        <taxon>Actinomycetes</taxon>
        <taxon>Kitasatosporales</taxon>
        <taxon>Streptomycetaceae</taxon>
        <taxon>Kitasatospora</taxon>
    </lineage>
</organism>
<dbReference type="AlphaFoldDB" id="A0A7W7QX75"/>
<keyword evidence="3" id="KW-0479">Metal-binding</keyword>
<dbReference type="SUPFAM" id="SSF54862">
    <property type="entry name" value="4Fe-4S ferredoxins"/>
    <property type="match status" value="1"/>
</dbReference>
<keyword evidence="5" id="KW-0408">Iron</keyword>
<comment type="caution">
    <text evidence="8">The sequence shown here is derived from an EMBL/GenBank/DDBJ whole genome shotgun (WGS) entry which is preliminary data.</text>
</comment>
<evidence type="ECO:0000256" key="5">
    <source>
        <dbReference type="ARBA" id="ARBA00023004"/>
    </source>
</evidence>
<dbReference type="GO" id="GO:0046872">
    <property type="term" value="F:metal ion binding"/>
    <property type="evidence" value="ECO:0007669"/>
    <property type="project" value="UniProtKB-KW"/>
</dbReference>
<reference evidence="8 9" key="1">
    <citation type="submission" date="2020-08" db="EMBL/GenBank/DDBJ databases">
        <title>Sequencing the genomes of 1000 actinobacteria strains.</title>
        <authorList>
            <person name="Klenk H.-P."/>
        </authorList>
    </citation>
    <scope>NUCLEOTIDE SEQUENCE [LARGE SCALE GENOMIC DNA]</scope>
    <source>
        <strain evidence="8 9">DSM 41654</strain>
    </source>
</reference>
<dbReference type="EMBL" id="JACHJV010000001">
    <property type="protein sequence ID" value="MBB4921475.1"/>
    <property type="molecule type" value="Genomic_DNA"/>
</dbReference>
<sequence length="78" mass="8217">MRLVVDLNRCQGYAQCAFLAPEAFTMHGDEALMYDPQPDDAQRGNVLRAAQACPVKAITVEGMNGAPAAEKAGASHVG</sequence>
<accession>A0A7W7QX75</accession>
<dbReference type="Pfam" id="PF13370">
    <property type="entry name" value="Fer4_13"/>
    <property type="match status" value="1"/>
</dbReference>
<protein>
    <submittedName>
        <fullName evidence="8">Ferredoxin</fullName>
    </submittedName>
</protein>
<keyword evidence="6" id="KW-0411">Iron-sulfur</keyword>
<evidence type="ECO:0000313" key="9">
    <source>
        <dbReference type="Proteomes" id="UP000540506"/>
    </source>
</evidence>
<evidence type="ECO:0000256" key="7">
    <source>
        <dbReference type="ARBA" id="ARBA00023291"/>
    </source>
</evidence>
<keyword evidence="7" id="KW-0003">3Fe-4S</keyword>
<dbReference type="InterPro" id="IPR051269">
    <property type="entry name" value="Fe-S_cluster_ET"/>
</dbReference>
<keyword evidence="9" id="KW-1185">Reference proteome</keyword>
<dbReference type="RefSeq" id="WP_184933805.1">
    <property type="nucleotide sequence ID" value="NZ_JACHJV010000001.1"/>
</dbReference>